<keyword evidence="3" id="KW-1185">Reference proteome</keyword>
<proteinExistence type="predicted"/>
<gene>
    <name evidence="2" type="ORF">H9633_07170</name>
</gene>
<name>A0ABR8W4Y2_9MICO</name>
<keyword evidence="1" id="KW-0472">Membrane</keyword>
<organism evidence="2 3">
    <name type="scientific">Microbacterium commune</name>
    <dbReference type="NCBI Taxonomy" id="2762219"/>
    <lineage>
        <taxon>Bacteria</taxon>
        <taxon>Bacillati</taxon>
        <taxon>Actinomycetota</taxon>
        <taxon>Actinomycetes</taxon>
        <taxon>Micrococcales</taxon>
        <taxon>Microbacteriaceae</taxon>
        <taxon>Microbacterium</taxon>
    </lineage>
</organism>
<dbReference type="EMBL" id="JACSPX010000001">
    <property type="protein sequence ID" value="MBD8012079.1"/>
    <property type="molecule type" value="Genomic_DNA"/>
</dbReference>
<feature type="transmembrane region" description="Helical" evidence="1">
    <location>
        <begin position="110"/>
        <end position="137"/>
    </location>
</feature>
<evidence type="ECO:0000313" key="2">
    <source>
        <dbReference type="EMBL" id="MBD8012079.1"/>
    </source>
</evidence>
<keyword evidence="1" id="KW-1133">Transmembrane helix</keyword>
<feature type="transmembrane region" description="Helical" evidence="1">
    <location>
        <begin position="180"/>
        <end position="198"/>
    </location>
</feature>
<dbReference type="Proteomes" id="UP000611521">
    <property type="component" value="Unassembled WGS sequence"/>
</dbReference>
<evidence type="ECO:0000256" key="1">
    <source>
        <dbReference type="SAM" id="Phobius"/>
    </source>
</evidence>
<protein>
    <submittedName>
        <fullName evidence="2">DUF624 domain-containing protein</fullName>
    </submittedName>
</protein>
<feature type="transmembrane region" description="Helical" evidence="1">
    <location>
        <begin position="82"/>
        <end position="104"/>
    </location>
</feature>
<sequence length="226" mass="22742">MSAETYAAAGWTGRVMQMLDAVWTLVLVNLLFIGGVLAGGVVAGVMPAGVAAASVLLPGGRPADDGIVRAFVRHYRAAFRRANLTGIPFLIAGLLLAADAAALARLAGPAAAVLSGLTAIVALVVVVTLAVTLTLLARHGDRPSAVLRAAVAVALSAPATGLGVLIALLAMAVIAGVFPVTIPLVGISLPLAVAVRLIDRRLARLPIGPAQPTLDSATPNPDKDIL</sequence>
<keyword evidence="1" id="KW-0812">Transmembrane</keyword>
<dbReference type="Pfam" id="PF04854">
    <property type="entry name" value="DUF624"/>
    <property type="match status" value="1"/>
</dbReference>
<feature type="transmembrane region" description="Helical" evidence="1">
    <location>
        <begin position="149"/>
        <end position="174"/>
    </location>
</feature>
<accession>A0ABR8W4Y2</accession>
<dbReference type="RefSeq" id="WP_191712608.1">
    <property type="nucleotide sequence ID" value="NZ_JACSPX010000001.1"/>
</dbReference>
<comment type="caution">
    <text evidence="2">The sequence shown here is derived from an EMBL/GenBank/DDBJ whole genome shotgun (WGS) entry which is preliminary data.</text>
</comment>
<feature type="transmembrane region" description="Helical" evidence="1">
    <location>
        <begin position="21"/>
        <end position="46"/>
    </location>
</feature>
<dbReference type="InterPro" id="IPR006938">
    <property type="entry name" value="DUF624"/>
</dbReference>
<reference evidence="2 3" key="1">
    <citation type="submission" date="2020-08" db="EMBL/GenBank/DDBJ databases">
        <title>A Genomic Blueprint of the Chicken Gut Microbiome.</title>
        <authorList>
            <person name="Gilroy R."/>
            <person name="Ravi A."/>
            <person name="Getino M."/>
            <person name="Pursley I."/>
            <person name="Horton D.L."/>
            <person name="Alikhan N.-F."/>
            <person name="Baker D."/>
            <person name="Gharbi K."/>
            <person name="Hall N."/>
            <person name="Watson M."/>
            <person name="Adriaenssens E.M."/>
            <person name="Foster-Nyarko E."/>
            <person name="Jarju S."/>
            <person name="Secka A."/>
            <person name="Antonio M."/>
            <person name="Oren A."/>
            <person name="Chaudhuri R."/>
            <person name="La Ragione R.M."/>
            <person name="Hildebrand F."/>
            <person name="Pallen M.J."/>
        </authorList>
    </citation>
    <scope>NUCLEOTIDE SEQUENCE [LARGE SCALE GENOMIC DNA]</scope>
    <source>
        <strain evidence="2 3">Re1</strain>
    </source>
</reference>
<evidence type="ECO:0000313" key="3">
    <source>
        <dbReference type="Proteomes" id="UP000611521"/>
    </source>
</evidence>